<dbReference type="SUPFAM" id="SSF141523">
    <property type="entry name" value="L,D-transpeptidase catalytic domain-like"/>
    <property type="match status" value="1"/>
</dbReference>
<keyword evidence="6 7" id="KW-0961">Cell wall biogenesis/degradation</keyword>
<feature type="active site" description="Nucleophile" evidence="7">
    <location>
        <position position="154"/>
    </location>
</feature>
<dbReference type="Proteomes" id="UP000060487">
    <property type="component" value="Unassembled WGS sequence"/>
</dbReference>
<evidence type="ECO:0000259" key="9">
    <source>
        <dbReference type="PROSITE" id="PS52029"/>
    </source>
</evidence>
<evidence type="ECO:0000256" key="7">
    <source>
        <dbReference type="PROSITE-ProRule" id="PRU01373"/>
    </source>
</evidence>
<evidence type="ECO:0000256" key="5">
    <source>
        <dbReference type="ARBA" id="ARBA00022984"/>
    </source>
</evidence>
<dbReference type="PANTHER" id="PTHR36699:SF1">
    <property type="entry name" value="L,D-TRANSPEPTIDASE YAFK-RELATED"/>
    <property type="match status" value="1"/>
</dbReference>
<dbReference type="PANTHER" id="PTHR36699">
    <property type="entry name" value="LD-TRANSPEPTIDASE"/>
    <property type="match status" value="1"/>
</dbReference>
<comment type="pathway">
    <text evidence="1 7">Cell wall biogenesis; peptidoglycan biosynthesis.</text>
</comment>
<evidence type="ECO:0000313" key="10">
    <source>
        <dbReference type="EMBL" id="KWT78134.1"/>
    </source>
</evidence>
<keyword evidence="5 7" id="KW-0573">Peptidoglycan synthesis</keyword>
<organism evidence="10 11">
    <name type="scientific">Candidatus Magnetominusculus xianensis</name>
    <dbReference type="NCBI Taxonomy" id="1748249"/>
    <lineage>
        <taxon>Bacteria</taxon>
        <taxon>Pseudomonadati</taxon>
        <taxon>Nitrospirota</taxon>
        <taxon>Nitrospiria</taxon>
        <taxon>Nitrospirales</taxon>
        <taxon>Nitrospiraceae</taxon>
        <taxon>Candidatus Magnetominusculus</taxon>
    </lineage>
</organism>
<evidence type="ECO:0000313" key="11">
    <source>
        <dbReference type="Proteomes" id="UP000060487"/>
    </source>
</evidence>
<dbReference type="SUPFAM" id="SSF54427">
    <property type="entry name" value="NTF2-like"/>
    <property type="match status" value="2"/>
</dbReference>
<keyword evidence="8" id="KW-0732">Signal</keyword>
<dbReference type="RefSeq" id="WP_085053613.1">
    <property type="nucleotide sequence ID" value="NZ_LNQR01000120.1"/>
</dbReference>
<sequence>MQAAALKSAFVRALPVFILLVLGASAADAANSISGNIFTEADNAFTVLLVDKQASELHIAEVNNKVPQITKSYAALHGRNSGDKLKEGDNKTPEGFYYITGYVPPDKLDSTLYGDGAFTLNYPNVMDKYKGKTGHGIWIHGRGADRNNEKTQGCVSLSNRDLTSIKPLLLPGTPVIISDTIEFLSPEDYSKNKKKHMDFFKRFISSWENSDFKGFASYFSANFRAYDGLSAENYLNKKKQLMLTNPKRKVFVSDVNIFKENANKLMYSFNQLYCSDNIMSYGSKKLYLMVEKADNFRIIAEEFTELELEPFLEKSVISTVNNWKTVWQARDIEKYISYYSSSFRSDDMDIKQWKAHKEGLFQNTKTIKVNLTDIKLKAVSSGKIVVSFIQEYTSGAVADRGIKTLVLTGCPGDYKIIEEVWRPALTGT</sequence>
<feature type="chain" id="PRO_5045399580" evidence="8">
    <location>
        <begin position="30"/>
        <end position="428"/>
    </location>
</feature>
<accession>A0ABR5SBQ2</accession>
<feature type="domain" description="L,D-TPase catalytic" evidence="9">
    <location>
        <begin position="46"/>
        <end position="178"/>
    </location>
</feature>
<evidence type="ECO:0000256" key="3">
    <source>
        <dbReference type="ARBA" id="ARBA00022679"/>
    </source>
</evidence>
<dbReference type="InterPro" id="IPR056203">
    <property type="entry name" value="Cds6_C"/>
</dbReference>
<dbReference type="Gene3D" id="2.40.440.10">
    <property type="entry name" value="L,D-transpeptidase catalytic domain-like"/>
    <property type="match status" value="1"/>
</dbReference>
<evidence type="ECO:0000256" key="8">
    <source>
        <dbReference type="SAM" id="SignalP"/>
    </source>
</evidence>
<keyword evidence="11" id="KW-1185">Reference proteome</keyword>
<gene>
    <name evidence="10" type="ORF">ASN18_3003</name>
</gene>
<dbReference type="PROSITE" id="PS52029">
    <property type="entry name" value="LD_TPASE"/>
    <property type="match status" value="1"/>
</dbReference>
<dbReference type="Pfam" id="PF24125">
    <property type="entry name" value="Cds6_C"/>
    <property type="match status" value="2"/>
</dbReference>
<keyword evidence="3" id="KW-0808">Transferase</keyword>
<dbReference type="InterPro" id="IPR032710">
    <property type="entry name" value="NTF2-like_dom_sf"/>
</dbReference>
<dbReference type="EMBL" id="LNQR01000120">
    <property type="protein sequence ID" value="KWT78134.1"/>
    <property type="molecule type" value="Genomic_DNA"/>
</dbReference>
<feature type="signal peptide" evidence="8">
    <location>
        <begin position="1"/>
        <end position="29"/>
    </location>
</feature>
<proteinExistence type="inferred from homology"/>
<evidence type="ECO:0000256" key="6">
    <source>
        <dbReference type="ARBA" id="ARBA00023316"/>
    </source>
</evidence>
<dbReference type="InterPro" id="IPR038063">
    <property type="entry name" value="Transpep_catalytic_dom"/>
</dbReference>
<comment type="similarity">
    <text evidence="2">Belongs to the YkuD family.</text>
</comment>
<feature type="active site" description="Proton donor/acceptor" evidence="7">
    <location>
        <position position="140"/>
    </location>
</feature>
<dbReference type="CDD" id="cd16913">
    <property type="entry name" value="YkuD_like"/>
    <property type="match status" value="1"/>
</dbReference>
<comment type="caution">
    <text evidence="10">The sequence shown here is derived from an EMBL/GenBank/DDBJ whole genome shotgun (WGS) entry which is preliminary data.</text>
</comment>
<keyword evidence="4 7" id="KW-0133">Cell shape</keyword>
<reference evidence="10 11" key="1">
    <citation type="submission" date="2015-11" db="EMBL/GenBank/DDBJ databases">
        <authorList>
            <person name="Lin W."/>
        </authorList>
    </citation>
    <scope>NUCLEOTIDE SEQUENCE [LARGE SCALE GENOMIC DNA]</scope>
    <source>
        <strain evidence="10 11">HCH-1</strain>
    </source>
</reference>
<dbReference type="InterPro" id="IPR005490">
    <property type="entry name" value="LD_TPept_cat_dom"/>
</dbReference>
<dbReference type="Pfam" id="PF03734">
    <property type="entry name" value="YkuD"/>
    <property type="match status" value="1"/>
</dbReference>
<evidence type="ECO:0000256" key="2">
    <source>
        <dbReference type="ARBA" id="ARBA00005992"/>
    </source>
</evidence>
<evidence type="ECO:0000256" key="1">
    <source>
        <dbReference type="ARBA" id="ARBA00004752"/>
    </source>
</evidence>
<protein>
    <submittedName>
        <fullName evidence="10">Transpeptidase</fullName>
    </submittedName>
</protein>
<name>A0ABR5SBQ2_9BACT</name>
<evidence type="ECO:0000256" key="4">
    <source>
        <dbReference type="ARBA" id="ARBA00022960"/>
    </source>
</evidence>